<dbReference type="FunFam" id="3.30.310.80:FF:000005">
    <property type="entry name" value="Non-specific serine/threonine protein kinase"/>
    <property type="match status" value="1"/>
</dbReference>
<keyword evidence="17" id="KW-1185">Reference proteome</keyword>
<evidence type="ECO:0000256" key="2">
    <source>
        <dbReference type="ARBA" id="ARBA00012513"/>
    </source>
</evidence>
<dbReference type="PROSITE" id="PS50011">
    <property type="entry name" value="PROTEIN_KINASE_DOM"/>
    <property type="match status" value="1"/>
</dbReference>
<dbReference type="PROSITE" id="PS00107">
    <property type="entry name" value="PROTEIN_KINASE_ATP"/>
    <property type="match status" value="1"/>
</dbReference>
<dbReference type="AlphaFoldDB" id="A0AAD8TTT2"/>
<dbReference type="PROSITE" id="PS00108">
    <property type="entry name" value="PROTEIN_KINASE_ST"/>
    <property type="match status" value="1"/>
</dbReference>
<dbReference type="InterPro" id="IPR004041">
    <property type="entry name" value="NAF_dom"/>
</dbReference>
<dbReference type="Pfam" id="PF03822">
    <property type="entry name" value="NAF"/>
    <property type="match status" value="1"/>
</dbReference>
<organism evidence="16 17">
    <name type="scientific">Lolium multiflorum</name>
    <name type="common">Italian ryegrass</name>
    <name type="synonym">Lolium perenne subsp. multiflorum</name>
    <dbReference type="NCBI Taxonomy" id="4521"/>
    <lineage>
        <taxon>Eukaryota</taxon>
        <taxon>Viridiplantae</taxon>
        <taxon>Streptophyta</taxon>
        <taxon>Embryophyta</taxon>
        <taxon>Tracheophyta</taxon>
        <taxon>Spermatophyta</taxon>
        <taxon>Magnoliopsida</taxon>
        <taxon>Liliopsida</taxon>
        <taxon>Poales</taxon>
        <taxon>Poaceae</taxon>
        <taxon>BOP clade</taxon>
        <taxon>Pooideae</taxon>
        <taxon>Poodae</taxon>
        <taxon>Poeae</taxon>
        <taxon>Poeae Chloroplast Group 2 (Poeae type)</taxon>
        <taxon>Loliodinae</taxon>
        <taxon>Loliinae</taxon>
        <taxon>Lolium</taxon>
    </lineage>
</organism>
<dbReference type="FunFam" id="1.10.510.10:FF:000653">
    <property type="entry name" value="Non-specific serine/threonine protein kinase"/>
    <property type="match status" value="1"/>
</dbReference>
<dbReference type="GO" id="GO:0007165">
    <property type="term" value="P:signal transduction"/>
    <property type="evidence" value="ECO:0007669"/>
    <property type="project" value="InterPro"/>
</dbReference>
<keyword evidence="5 11" id="KW-0547">Nucleotide-binding</keyword>
<dbReference type="PROSITE" id="PS50816">
    <property type="entry name" value="NAF"/>
    <property type="match status" value="1"/>
</dbReference>
<dbReference type="Gene3D" id="3.30.310.80">
    <property type="entry name" value="Kinase associated domain 1, KA1"/>
    <property type="match status" value="1"/>
</dbReference>
<keyword evidence="7 11" id="KW-0067">ATP-binding</keyword>
<evidence type="ECO:0000256" key="3">
    <source>
        <dbReference type="ARBA" id="ARBA00022527"/>
    </source>
</evidence>
<dbReference type="Proteomes" id="UP001231189">
    <property type="component" value="Unassembled WGS sequence"/>
</dbReference>
<sequence length="452" mass="51119">MPDGMEKGTVLMNRYELGRILGHGTFAKVYHARSLMTDHHSVAIKVIDKEKVLRVGMIEQIKREISIMRLVRHPNVVQLHEVMASKTKIYFVMEYVRGGELFSRVAKGRLKEDVARKYFQQVIGAIDFCHSRGVYHRDLKLENLLVDDTDNVKVSDFGLSAVRESQRPDGLLHTTCGTPSYVAPEIIDNKGYDGAKADVWSCGIILFVLLAGYLPFYDSNLMEMYRKIGKGEYKTPHWFSDEVRKLLATLLDPNPETRITIEKLIDHPWFRKEYKPAVMPAQPHSPNSLKDVQVAFSTDQEDSKCEKAEQSSSPMKPASLNAFDIISLSHGFDLSGLLEMEQKQKVHELFITKKPASAIVSKLEEIAETEHFNVKKQDGLVKLQGSKEGRKGQLTIDAEIFEVASSCYVVEVTKAAGDTLEYQSFCNKDLRPSLKDICWTSPSEDQLQSVSE</sequence>
<dbReference type="PANTHER" id="PTHR43895:SF167">
    <property type="entry name" value="NON-SPECIFIC SERINE_THREONINE PROTEIN KINASE"/>
    <property type="match status" value="1"/>
</dbReference>
<evidence type="ECO:0000256" key="4">
    <source>
        <dbReference type="ARBA" id="ARBA00022679"/>
    </source>
</evidence>
<dbReference type="EC" id="2.7.11.1" evidence="2"/>
<dbReference type="InterPro" id="IPR017441">
    <property type="entry name" value="Protein_kinase_ATP_BS"/>
</dbReference>
<feature type="transmembrane region" description="Helical" evidence="13">
    <location>
        <begin position="197"/>
        <end position="217"/>
    </location>
</feature>
<reference evidence="16" key="1">
    <citation type="submission" date="2023-07" db="EMBL/GenBank/DDBJ databases">
        <title>A chromosome-level genome assembly of Lolium multiflorum.</title>
        <authorList>
            <person name="Chen Y."/>
            <person name="Copetti D."/>
            <person name="Kolliker R."/>
            <person name="Studer B."/>
        </authorList>
    </citation>
    <scope>NUCLEOTIDE SEQUENCE</scope>
    <source>
        <strain evidence="16">02402/16</strain>
        <tissue evidence="16">Leaf</tissue>
    </source>
</reference>
<feature type="binding site" evidence="11">
    <location>
        <position position="45"/>
    </location>
    <ligand>
        <name>ATP</name>
        <dbReference type="ChEBI" id="CHEBI:30616"/>
    </ligand>
</feature>
<evidence type="ECO:0000313" key="17">
    <source>
        <dbReference type="Proteomes" id="UP001231189"/>
    </source>
</evidence>
<evidence type="ECO:0000256" key="6">
    <source>
        <dbReference type="ARBA" id="ARBA00022777"/>
    </source>
</evidence>
<gene>
    <name evidence="16" type="ORF">QYE76_010438</name>
</gene>
<dbReference type="FunFam" id="3.30.200.20:FF:000096">
    <property type="entry name" value="Non-specific serine/threonine protein kinase"/>
    <property type="match status" value="1"/>
</dbReference>
<dbReference type="InterPro" id="IPR000719">
    <property type="entry name" value="Prot_kinase_dom"/>
</dbReference>
<comment type="catalytic activity">
    <reaction evidence="9">
        <text>L-threonyl-[protein] + ATP = O-phospho-L-threonyl-[protein] + ADP + H(+)</text>
        <dbReference type="Rhea" id="RHEA:46608"/>
        <dbReference type="Rhea" id="RHEA-COMP:11060"/>
        <dbReference type="Rhea" id="RHEA-COMP:11605"/>
        <dbReference type="ChEBI" id="CHEBI:15378"/>
        <dbReference type="ChEBI" id="CHEBI:30013"/>
        <dbReference type="ChEBI" id="CHEBI:30616"/>
        <dbReference type="ChEBI" id="CHEBI:61977"/>
        <dbReference type="ChEBI" id="CHEBI:456216"/>
        <dbReference type="EC" id="2.7.11.1"/>
    </reaction>
</comment>
<keyword evidence="13" id="KW-1133">Transmembrane helix</keyword>
<dbReference type="CDD" id="cd12195">
    <property type="entry name" value="CIPK_C"/>
    <property type="match status" value="1"/>
</dbReference>
<evidence type="ECO:0000256" key="1">
    <source>
        <dbReference type="ARBA" id="ARBA00006234"/>
    </source>
</evidence>
<evidence type="ECO:0000256" key="13">
    <source>
        <dbReference type="SAM" id="Phobius"/>
    </source>
</evidence>
<feature type="domain" description="NAF" evidence="15">
    <location>
        <begin position="315"/>
        <end position="339"/>
    </location>
</feature>
<dbReference type="Pfam" id="PF00069">
    <property type="entry name" value="Pkinase"/>
    <property type="match status" value="1"/>
</dbReference>
<evidence type="ECO:0000256" key="7">
    <source>
        <dbReference type="ARBA" id="ARBA00022840"/>
    </source>
</evidence>
<name>A0AAD8TTT2_LOLMU</name>
<evidence type="ECO:0000256" key="10">
    <source>
        <dbReference type="ARBA" id="ARBA00048679"/>
    </source>
</evidence>
<dbReference type="PANTHER" id="PTHR43895">
    <property type="entry name" value="CALCIUM/CALMODULIN-DEPENDENT PROTEIN KINASE KINASE-RELATED"/>
    <property type="match status" value="1"/>
</dbReference>
<evidence type="ECO:0000256" key="11">
    <source>
        <dbReference type="PROSITE-ProRule" id="PRU10141"/>
    </source>
</evidence>
<keyword evidence="8" id="KW-0464">Manganese</keyword>
<evidence type="ECO:0000256" key="8">
    <source>
        <dbReference type="ARBA" id="ARBA00023211"/>
    </source>
</evidence>
<evidence type="ECO:0000313" key="16">
    <source>
        <dbReference type="EMBL" id="KAK1693741.1"/>
    </source>
</evidence>
<evidence type="ECO:0000256" key="5">
    <source>
        <dbReference type="ARBA" id="ARBA00022741"/>
    </source>
</evidence>
<dbReference type="GO" id="GO:0004674">
    <property type="term" value="F:protein serine/threonine kinase activity"/>
    <property type="evidence" value="ECO:0007669"/>
    <property type="project" value="UniProtKB-KW"/>
</dbReference>
<dbReference type="InterPro" id="IPR008271">
    <property type="entry name" value="Ser/Thr_kinase_AS"/>
</dbReference>
<dbReference type="Gene3D" id="1.10.510.10">
    <property type="entry name" value="Transferase(Phosphotransferase) domain 1"/>
    <property type="match status" value="1"/>
</dbReference>
<evidence type="ECO:0000259" key="14">
    <source>
        <dbReference type="PROSITE" id="PS50011"/>
    </source>
</evidence>
<dbReference type="GO" id="GO:0005524">
    <property type="term" value="F:ATP binding"/>
    <property type="evidence" value="ECO:0007669"/>
    <property type="project" value="UniProtKB-UniRule"/>
</dbReference>
<keyword evidence="4" id="KW-0808">Transferase</keyword>
<feature type="domain" description="Protein kinase" evidence="14">
    <location>
        <begin position="15"/>
        <end position="270"/>
    </location>
</feature>
<evidence type="ECO:0000256" key="9">
    <source>
        <dbReference type="ARBA" id="ARBA00047899"/>
    </source>
</evidence>
<dbReference type="SUPFAM" id="SSF56112">
    <property type="entry name" value="Protein kinase-like (PK-like)"/>
    <property type="match status" value="1"/>
</dbReference>
<comment type="caution">
    <text evidence="16">The sequence shown here is derived from an EMBL/GenBank/DDBJ whole genome shotgun (WGS) entry which is preliminary data.</text>
</comment>
<protein>
    <recommendedName>
        <fullName evidence="2">non-specific serine/threonine protein kinase</fullName>
        <ecNumber evidence="2">2.7.11.1</ecNumber>
    </recommendedName>
</protein>
<dbReference type="InterPro" id="IPR011009">
    <property type="entry name" value="Kinase-like_dom_sf"/>
</dbReference>
<dbReference type="Gene3D" id="3.30.200.20">
    <property type="entry name" value="Phosphorylase Kinase, domain 1"/>
    <property type="match status" value="1"/>
</dbReference>
<keyword evidence="6" id="KW-0418">Kinase</keyword>
<comment type="similarity">
    <text evidence="1">Belongs to the protein kinase superfamily. CAMK Ser/Thr protein kinase family. SNF1 subfamily.</text>
</comment>
<evidence type="ECO:0000259" key="15">
    <source>
        <dbReference type="PROSITE" id="PS50816"/>
    </source>
</evidence>
<keyword evidence="3 12" id="KW-0723">Serine/threonine-protein kinase</keyword>
<dbReference type="EMBL" id="JAUUTY010000001">
    <property type="protein sequence ID" value="KAK1693741.1"/>
    <property type="molecule type" value="Genomic_DNA"/>
</dbReference>
<accession>A0AAD8TTT2</accession>
<dbReference type="SMART" id="SM00220">
    <property type="entry name" value="S_TKc"/>
    <property type="match status" value="1"/>
</dbReference>
<proteinExistence type="inferred from homology"/>
<comment type="catalytic activity">
    <reaction evidence="10">
        <text>L-seryl-[protein] + ATP = O-phospho-L-seryl-[protein] + ADP + H(+)</text>
        <dbReference type="Rhea" id="RHEA:17989"/>
        <dbReference type="Rhea" id="RHEA-COMP:9863"/>
        <dbReference type="Rhea" id="RHEA-COMP:11604"/>
        <dbReference type="ChEBI" id="CHEBI:15378"/>
        <dbReference type="ChEBI" id="CHEBI:29999"/>
        <dbReference type="ChEBI" id="CHEBI:30616"/>
        <dbReference type="ChEBI" id="CHEBI:83421"/>
        <dbReference type="ChEBI" id="CHEBI:456216"/>
        <dbReference type="EC" id="2.7.11.1"/>
    </reaction>
</comment>
<keyword evidence="13" id="KW-0812">Transmembrane</keyword>
<keyword evidence="13" id="KW-0472">Membrane</keyword>
<dbReference type="InterPro" id="IPR018451">
    <property type="entry name" value="NAF/FISL_domain"/>
</dbReference>
<evidence type="ECO:0000256" key="12">
    <source>
        <dbReference type="RuleBase" id="RU000304"/>
    </source>
</evidence>